<dbReference type="EMBL" id="JAEEGB010000038">
    <property type="protein sequence ID" value="MBI6875141.1"/>
    <property type="molecule type" value="Genomic_DNA"/>
</dbReference>
<evidence type="ECO:0000256" key="5">
    <source>
        <dbReference type="ARBA" id="ARBA00023136"/>
    </source>
</evidence>
<protein>
    <submittedName>
        <fullName evidence="7">ABC transporter permease</fullName>
    </submittedName>
</protein>
<dbReference type="InterPro" id="IPR001851">
    <property type="entry name" value="ABC_transp_permease"/>
</dbReference>
<evidence type="ECO:0000256" key="4">
    <source>
        <dbReference type="ARBA" id="ARBA00022989"/>
    </source>
</evidence>
<evidence type="ECO:0000256" key="3">
    <source>
        <dbReference type="ARBA" id="ARBA00022692"/>
    </source>
</evidence>
<dbReference type="Proteomes" id="UP000622687">
    <property type="component" value="Unassembled WGS sequence"/>
</dbReference>
<feature type="transmembrane region" description="Helical" evidence="6">
    <location>
        <begin position="163"/>
        <end position="185"/>
    </location>
</feature>
<accession>A0A934I539</accession>
<comment type="subcellular location">
    <subcellularLocation>
        <location evidence="1">Cell membrane</location>
        <topology evidence="1">Multi-pass membrane protein</topology>
    </subcellularLocation>
</comment>
<proteinExistence type="predicted"/>
<dbReference type="GO" id="GO:0005886">
    <property type="term" value="C:plasma membrane"/>
    <property type="evidence" value="ECO:0007669"/>
    <property type="project" value="UniProtKB-SubCell"/>
</dbReference>
<dbReference type="AlphaFoldDB" id="A0A934I539"/>
<evidence type="ECO:0000313" key="8">
    <source>
        <dbReference type="Proteomes" id="UP000622687"/>
    </source>
</evidence>
<keyword evidence="2" id="KW-1003">Cell membrane</keyword>
<name>A0A934I539_9CLOT</name>
<feature type="transmembrane region" description="Helical" evidence="6">
    <location>
        <begin position="116"/>
        <end position="142"/>
    </location>
</feature>
<evidence type="ECO:0000313" key="7">
    <source>
        <dbReference type="EMBL" id="MBI6875141.1"/>
    </source>
</evidence>
<keyword evidence="8" id="KW-1185">Reference proteome</keyword>
<sequence>MEKVSSRLKISRETSQLLSVLSGLILLSLIFGFMSDKFFSVDNLLTVALQSAIIAIIAIGQTYVIITTGIDLSIGSNIALAGIVAAILMTSGVAVPIAVIGGLFSGCLVGLINGLIVVYGNIPPFIVTLGTMSIVRGVSLVITKGIPVTDLPEAFTTIGTGSIASIPIPAVIMFTLVAIFGFVLAKTKLGRYTYAIGSNFEAARLSGINTKRTLISIYIISGFLAACAGLILAARVVSAQPTAGTGYELDAVAASVIGGASLLGGEGMILGTFIGALVIGVLRNGLNLINVSAFWQQIVIGAVIIAAVYIDRVKRK</sequence>
<evidence type="ECO:0000256" key="1">
    <source>
        <dbReference type="ARBA" id="ARBA00004651"/>
    </source>
</evidence>
<feature type="transmembrane region" description="Helical" evidence="6">
    <location>
        <begin position="47"/>
        <end position="66"/>
    </location>
</feature>
<feature type="transmembrane region" description="Helical" evidence="6">
    <location>
        <begin position="249"/>
        <end position="282"/>
    </location>
</feature>
<reference evidence="7" key="1">
    <citation type="submission" date="2020-12" db="EMBL/GenBank/DDBJ databases">
        <title>Clostridium thailandense sp. nov., a novel acetogenic bacterium isolated from peat land soil in Thailand.</title>
        <authorList>
            <person name="Chaikitkaew S."/>
            <person name="Birkeland N.K."/>
        </authorList>
    </citation>
    <scope>NUCLEOTIDE SEQUENCE</scope>
    <source>
        <strain evidence="7">DSM 17425</strain>
    </source>
</reference>
<dbReference type="Pfam" id="PF02653">
    <property type="entry name" value="BPD_transp_2"/>
    <property type="match status" value="1"/>
</dbReference>
<dbReference type="PANTHER" id="PTHR32196">
    <property type="entry name" value="ABC TRANSPORTER PERMEASE PROTEIN YPHD-RELATED-RELATED"/>
    <property type="match status" value="1"/>
</dbReference>
<evidence type="ECO:0000256" key="6">
    <source>
        <dbReference type="SAM" id="Phobius"/>
    </source>
</evidence>
<feature type="transmembrane region" description="Helical" evidence="6">
    <location>
        <begin position="288"/>
        <end position="310"/>
    </location>
</feature>
<dbReference type="GO" id="GO:0022857">
    <property type="term" value="F:transmembrane transporter activity"/>
    <property type="evidence" value="ECO:0007669"/>
    <property type="project" value="InterPro"/>
</dbReference>
<keyword evidence="5 6" id="KW-0472">Membrane</keyword>
<gene>
    <name evidence="7" type="ORF">I6U51_20920</name>
</gene>
<feature type="transmembrane region" description="Helical" evidence="6">
    <location>
        <begin position="78"/>
        <end position="104"/>
    </location>
</feature>
<keyword evidence="4 6" id="KW-1133">Transmembrane helix</keyword>
<feature type="transmembrane region" description="Helical" evidence="6">
    <location>
        <begin position="215"/>
        <end position="237"/>
    </location>
</feature>
<organism evidence="7 8">
    <name type="scientific">Clostridium aciditolerans</name>
    <dbReference type="NCBI Taxonomy" id="339861"/>
    <lineage>
        <taxon>Bacteria</taxon>
        <taxon>Bacillati</taxon>
        <taxon>Bacillota</taxon>
        <taxon>Clostridia</taxon>
        <taxon>Eubacteriales</taxon>
        <taxon>Clostridiaceae</taxon>
        <taxon>Clostridium</taxon>
    </lineage>
</organism>
<dbReference type="RefSeq" id="WP_211144496.1">
    <property type="nucleotide sequence ID" value="NZ_JAEEGB010000038.1"/>
</dbReference>
<keyword evidence="3 6" id="KW-0812">Transmembrane</keyword>
<feature type="transmembrane region" description="Helical" evidence="6">
    <location>
        <begin position="17"/>
        <end position="35"/>
    </location>
</feature>
<dbReference type="CDD" id="cd06579">
    <property type="entry name" value="TM_PBP1_transp_AraH_like"/>
    <property type="match status" value="1"/>
</dbReference>
<comment type="caution">
    <text evidence="7">The sequence shown here is derived from an EMBL/GenBank/DDBJ whole genome shotgun (WGS) entry which is preliminary data.</text>
</comment>
<evidence type="ECO:0000256" key="2">
    <source>
        <dbReference type="ARBA" id="ARBA00022475"/>
    </source>
</evidence>